<evidence type="ECO:0000313" key="3">
    <source>
        <dbReference type="Proteomes" id="UP000279306"/>
    </source>
</evidence>
<sequence length="65" mass="7364">MFFASDTVRDISYHSRTLCMDSSDLFSHIQAPQVPVSDPSFDEPVEAPVFSDQPRRETRADSRST</sequence>
<feature type="compositionally biased region" description="Basic and acidic residues" evidence="1">
    <location>
        <begin position="53"/>
        <end position="65"/>
    </location>
</feature>
<dbReference type="EMBL" id="LR134356">
    <property type="protein sequence ID" value="VEG51721.1"/>
    <property type="molecule type" value="Genomic_DNA"/>
</dbReference>
<reference evidence="2 3" key="1">
    <citation type="submission" date="2018-12" db="EMBL/GenBank/DDBJ databases">
        <authorList>
            <consortium name="Pathogen Informatics"/>
        </authorList>
    </citation>
    <scope>NUCLEOTIDE SEQUENCE [LARGE SCALE GENOMIC DNA]</scope>
    <source>
        <strain evidence="2 3">NCTC10437</strain>
    </source>
</reference>
<dbReference type="AlphaFoldDB" id="A0A448IGX7"/>
<dbReference type="KEGG" id="mauu:NCTC10437_00834"/>
<gene>
    <name evidence="2" type="ORF">NCTC10437_00834</name>
</gene>
<evidence type="ECO:0000256" key="1">
    <source>
        <dbReference type="SAM" id="MobiDB-lite"/>
    </source>
</evidence>
<accession>A0A448IGX7</accession>
<proteinExistence type="predicted"/>
<evidence type="ECO:0000313" key="2">
    <source>
        <dbReference type="EMBL" id="VEG51721.1"/>
    </source>
</evidence>
<feature type="region of interest" description="Disordered" evidence="1">
    <location>
        <begin position="34"/>
        <end position="65"/>
    </location>
</feature>
<keyword evidence="3" id="KW-1185">Reference proteome</keyword>
<organism evidence="2 3">
    <name type="scientific">Mycolicibacterium aurum</name>
    <name type="common">Mycobacterium aurum</name>
    <dbReference type="NCBI Taxonomy" id="1791"/>
    <lineage>
        <taxon>Bacteria</taxon>
        <taxon>Bacillati</taxon>
        <taxon>Actinomycetota</taxon>
        <taxon>Actinomycetes</taxon>
        <taxon>Mycobacteriales</taxon>
        <taxon>Mycobacteriaceae</taxon>
        <taxon>Mycolicibacterium</taxon>
    </lineage>
</organism>
<name>A0A448IGX7_MYCAU</name>
<dbReference type="Proteomes" id="UP000279306">
    <property type="component" value="Chromosome"/>
</dbReference>
<protein>
    <submittedName>
        <fullName evidence="2">Uncharacterized protein</fullName>
    </submittedName>
</protein>